<evidence type="ECO:0000259" key="6">
    <source>
        <dbReference type="Pfam" id="PF16321"/>
    </source>
</evidence>
<dbReference type="GO" id="GO:0045900">
    <property type="term" value="P:negative regulation of translational elongation"/>
    <property type="evidence" value="ECO:0007669"/>
    <property type="project" value="TreeGrafter"/>
</dbReference>
<keyword evidence="8" id="KW-1185">Reference proteome</keyword>
<dbReference type="HAMAP" id="MF_00839">
    <property type="entry name" value="HPF"/>
    <property type="match status" value="1"/>
</dbReference>
<dbReference type="InterPro" id="IPR003489">
    <property type="entry name" value="RHF/RaiA"/>
</dbReference>
<dbReference type="InterPro" id="IPR032528">
    <property type="entry name" value="Ribosom_S30AE_C"/>
</dbReference>
<dbReference type="RefSeq" id="WP_281796423.1">
    <property type="nucleotide sequence ID" value="NZ_BSDR01000001.1"/>
</dbReference>
<evidence type="ECO:0000313" key="7">
    <source>
        <dbReference type="EMBL" id="GLI36194.1"/>
    </source>
</evidence>
<evidence type="ECO:0000313" key="8">
    <source>
        <dbReference type="Proteomes" id="UP001144372"/>
    </source>
</evidence>
<feature type="domain" description="Sigma 54 modulation/S30EA ribosomal protein C-terminal" evidence="6">
    <location>
        <begin position="119"/>
        <end position="175"/>
    </location>
</feature>
<evidence type="ECO:0000256" key="5">
    <source>
        <dbReference type="SAM" id="MobiDB-lite"/>
    </source>
</evidence>
<keyword evidence="1 4" id="KW-0810">Translation regulation</keyword>
<comment type="function">
    <text evidence="4">Required for dimerization of active 70S ribosomes into 100S ribosomes in stationary phase; 100S ribosomes are translationally inactive and sometimes present during exponential growth.</text>
</comment>
<dbReference type="PANTHER" id="PTHR33231:SF1">
    <property type="entry name" value="30S RIBOSOMAL PROTEIN"/>
    <property type="match status" value="1"/>
</dbReference>
<dbReference type="CDD" id="cd00552">
    <property type="entry name" value="RaiA"/>
    <property type="match status" value="1"/>
</dbReference>
<reference evidence="7" key="1">
    <citation type="submission" date="2022-12" db="EMBL/GenBank/DDBJ databases">
        <title>Reference genome sequencing for broad-spectrum identification of bacterial and archaeal isolates by mass spectrometry.</title>
        <authorList>
            <person name="Sekiguchi Y."/>
            <person name="Tourlousse D.M."/>
        </authorList>
    </citation>
    <scope>NUCLEOTIDE SEQUENCE</scope>
    <source>
        <strain evidence="7">ASRB1</strain>
    </source>
</reference>
<name>A0A9W6LAF0_9BACT</name>
<dbReference type="SUPFAM" id="SSF69754">
    <property type="entry name" value="Ribosome binding protein Y (YfiA homologue)"/>
    <property type="match status" value="1"/>
</dbReference>
<evidence type="ECO:0000256" key="1">
    <source>
        <dbReference type="ARBA" id="ARBA00022845"/>
    </source>
</evidence>
<dbReference type="InterPro" id="IPR050574">
    <property type="entry name" value="HPF/YfiA_ribosome-assoc"/>
</dbReference>
<dbReference type="GO" id="GO:0043024">
    <property type="term" value="F:ribosomal small subunit binding"/>
    <property type="evidence" value="ECO:0007669"/>
    <property type="project" value="TreeGrafter"/>
</dbReference>
<comment type="subunit">
    <text evidence="2">Associates exclusively with 100S ribosomes, which are dimers of 70S ribosomes.</text>
</comment>
<dbReference type="PANTHER" id="PTHR33231">
    <property type="entry name" value="30S RIBOSOMAL PROTEIN"/>
    <property type="match status" value="1"/>
</dbReference>
<feature type="region of interest" description="Disordered" evidence="5">
    <location>
        <begin position="84"/>
        <end position="118"/>
    </location>
</feature>
<dbReference type="InterPro" id="IPR034694">
    <property type="entry name" value="HPF_long/plastid"/>
</dbReference>
<dbReference type="InterPro" id="IPR038416">
    <property type="entry name" value="Ribosom_S30AE_C_sf"/>
</dbReference>
<accession>A0A9W6LAF0</accession>
<feature type="compositionally biased region" description="Basic and acidic residues" evidence="5">
    <location>
        <begin position="84"/>
        <end position="93"/>
    </location>
</feature>
<sequence length="180" mass="20666">MQISVTFRHIDPSPPLRTYTEEKISRIKKYLKEPIDAHVVLKVEKFRHIAEATIDAGGLRLNATEEMEDMYAAIDMLTDTLEGQAKKSKERSNRYKGGNHSKRLGAPGEFVRTQPPQDEEEARIIRSEQVFAKPMDLDEAVMQLNLSNGEFIVFNNRNTNRINVLYRRKDGNYGLIETIS</sequence>
<dbReference type="Pfam" id="PF02482">
    <property type="entry name" value="Ribosomal_S30AE"/>
    <property type="match status" value="1"/>
</dbReference>
<comment type="subunit">
    <text evidence="4">Interacts with 100S ribosomes.</text>
</comment>
<comment type="similarity">
    <text evidence="4">Belongs to the HPF/YfiA ribosome-associated protein family. Long HPF subfamily.</text>
</comment>
<dbReference type="Gene3D" id="3.30.505.50">
    <property type="entry name" value="Sigma 54 modulation/S30EA ribosomal protein, C-terminal domain"/>
    <property type="match status" value="1"/>
</dbReference>
<dbReference type="Gene3D" id="3.30.160.100">
    <property type="entry name" value="Ribosome hibernation promotion factor-like"/>
    <property type="match status" value="1"/>
</dbReference>
<dbReference type="Proteomes" id="UP001144372">
    <property type="component" value="Unassembled WGS sequence"/>
</dbReference>
<dbReference type="Pfam" id="PF16321">
    <property type="entry name" value="Ribosom_S30AE_C"/>
    <property type="match status" value="1"/>
</dbReference>
<keyword evidence="4" id="KW-0963">Cytoplasm</keyword>
<protein>
    <recommendedName>
        <fullName evidence="3 4">Ribosome hibernation promoting factor</fullName>
        <shortName evidence="4">HPF</shortName>
    </recommendedName>
</protein>
<proteinExistence type="inferred from homology"/>
<evidence type="ECO:0000256" key="4">
    <source>
        <dbReference type="HAMAP-Rule" id="MF_00839"/>
    </source>
</evidence>
<comment type="caution">
    <text evidence="7">The sequence shown here is derived from an EMBL/GenBank/DDBJ whole genome shotgun (WGS) entry which is preliminary data.</text>
</comment>
<comment type="subcellular location">
    <subcellularLocation>
        <location evidence="4">Cytoplasm</location>
    </subcellularLocation>
</comment>
<gene>
    <name evidence="7" type="primary">raiA</name>
    <name evidence="4" type="synonym">hpf</name>
    <name evidence="7" type="ORF">DAMNIGENAA_36270</name>
</gene>
<dbReference type="GO" id="GO:0022627">
    <property type="term" value="C:cytosolic small ribosomal subunit"/>
    <property type="evidence" value="ECO:0007669"/>
    <property type="project" value="TreeGrafter"/>
</dbReference>
<evidence type="ECO:0000256" key="3">
    <source>
        <dbReference type="ARBA" id="ARBA00041148"/>
    </source>
</evidence>
<dbReference type="EMBL" id="BSDR01000001">
    <property type="protein sequence ID" value="GLI36194.1"/>
    <property type="molecule type" value="Genomic_DNA"/>
</dbReference>
<evidence type="ECO:0000256" key="2">
    <source>
        <dbReference type="ARBA" id="ARBA00038695"/>
    </source>
</evidence>
<dbReference type="AlphaFoldDB" id="A0A9W6LAF0"/>
<dbReference type="NCBIfam" id="TIGR00741">
    <property type="entry name" value="yfiA"/>
    <property type="match status" value="1"/>
</dbReference>
<dbReference type="InterPro" id="IPR036567">
    <property type="entry name" value="RHF-like"/>
</dbReference>
<organism evidence="7 8">
    <name type="scientific">Desulforhabdus amnigena</name>
    <dbReference type="NCBI Taxonomy" id="40218"/>
    <lineage>
        <taxon>Bacteria</taxon>
        <taxon>Pseudomonadati</taxon>
        <taxon>Thermodesulfobacteriota</taxon>
        <taxon>Syntrophobacteria</taxon>
        <taxon>Syntrophobacterales</taxon>
        <taxon>Syntrophobacteraceae</taxon>
        <taxon>Desulforhabdus</taxon>
    </lineage>
</organism>